<evidence type="ECO:0000313" key="4">
    <source>
        <dbReference type="Proteomes" id="UP000507470"/>
    </source>
</evidence>
<reference evidence="3 4" key="1">
    <citation type="submission" date="2020-06" db="EMBL/GenBank/DDBJ databases">
        <authorList>
            <person name="Li R."/>
            <person name="Bekaert M."/>
        </authorList>
    </citation>
    <scope>NUCLEOTIDE SEQUENCE [LARGE SCALE GENOMIC DNA]</scope>
    <source>
        <strain evidence="4">wild</strain>
    </source>
</reference>
<dbReference type="SFLD" id="SFLDS00019">
    <property type="entry name" value="Glutathione_Transferase_(cytos"/>
    <property type="match status" value="1"/>
</dbReference>
<dbReference type="GO" id="GO:0006749">
    <property type="term" value="P:glutathione metabolic process"/>
    <property type="evidence" value="ECO:0007669"/>
    <property type="project" value="TreeGrafter"/>
</dbReference>
<gene>
    <name evidence="3" type="ORF">MCOR_6240</name>
</gene>
<feature type="domain" description="GST C-terminal" evidence="2">
    <location>
        <begin position="108"/>
        <end position="243"/>
    </location>
</feature>
<proteinExistence type="predicted"/>
<dbReference type="PANTHER" id="PTHR11571">
    <property type="entry name" value="GLUTATHIONE S-TRANSFERASE"/>
    <property type="match status" value="1"/>
</dbReference>
<dbReference type="Gene3D" id="3.40.30.10">
    <property type="entry name" value="Glutaredoxin"/>
    <property type="match status" value="1"/>
</dbReference>
<dbReference type="PROSITE" id="PS50404">
    <property type="entry name" value="GST_NTER"/>
    <property type="match status" value="1"/>
</dbReference>
<dbReference type="InterPro" id="IPR036249">
    <property type="entry name" value="Thioredoxin-like_sf"/>
</dbReference>
<feature type="domain" description="GST N-terminal" evidence="1">
    <location>
        <begin position="23"/>
        <end position="106"/>
    </location>
</feature>
<dbReference type="InterPro" id="IPR004045">
    <property type="entry name" value="Glutathione_S-Trfase_N"/>
</dbReference>
<dbReference type="Proteomes" id="UP000507470">
    <property type="component" value="Unassembled WGS sequence"/>
</dbReference>
<dbReference type="PANTHER" id="PTHR11571:SF263">
    <property type="entry name" value="GLUTATHIONE S-TRANSFERASE"/>
    <property type="match status" value="1"/>
</dbReference>
<name>A0A6J8ACR8_MYTCO</name>
<dbReference type="Gene3D" id="1.20.1050.10">
    <property type="match status" value="1"/>
</dbReference>
<protein>
    <submittedName>
        <fullName evidence="3">GST</fullName>
        <ecNumber evidence="3">2.5.1.18</ecNumber>
    </submittedName>
</protein>
<organism evidence="3 4">
    <name type="scientific">Mytilus coruscus</name>
    <name type="common">Sea mussel</name>
    <dbReference type="NCBI Taxonomy" id="42192"/>
    <lineage>
        <taxon>Eukaryota</taxon>
        <taxon>Metazoa</taxon>
        <taxon>Spiralia</taxon>
        <taxon>Lophotrochozoa</taxon>
        <taxon>Mollusca</taxon>
        <taxon>Bivalvia</taxon>
        <taxon>Autobranchia</taxon>
        <taxon>Pteriomorphia</taxon>
        <taxon>Mytilida</taxon>
        <taxon>Mytiloidea</taxon>
        <taxon>Mytilidae</taxon>
        <taxon>Mytilinae</taxon>
        <taxon>Mytilus</taxon>
    </lineage>
</organism>
<dbReference type="InterPro" id="IPR036282">
    <property type="entry name" value="Glutathione-S-Trfase_C_sf"/>
</dbReference>
<dbReference type="InterPro" id="IPR004046">
    <property type="entry name" value="GST_C"/>
</dbReference>
<sequence length="249" mass="29077">MFSKIKDLHQTIRMTDEAAQTDVWELFYHAGINGRSAYIRLIFEELGIPYKDMIKCREDTMKYFYSKDKLTGFPVLFPPVIRKGDIQLGQTSVICKYLGEKYGLVPDNEQDKWRADMINTELHDYLAQGRLAFHGIHPTASYFTQVEETKPYIERFAGERIPKYLSYFESVLKYNNGGKGFLFGDKLTYVDLTLFWVLKATEASYPDAWKCADFCPLLKSFRDRIERRPNIAAYLNSDRFVPLENNSMM</sequence>
<dbReference type="EC" id="2.5.1.18" evidence="3"/>
<dbReference type="CDD" id="cd03192">
    <property type="entry name" value="GST_C_Sigma_like"/>
    <property type="match status" value="1"/>
</dbReference>
<dbReference type="SUPFAM" id="SSF52833">
    <property type="entry name" value="Thioredoxin-like"/>
    <property type="match status" value="1"/>
</dbReference>
<evidence type="ECO:0000313" key="3">
    <source>
        <dbReference type="EMBL" id="CAC5365645.1"/>
    </source>
</evidence>
<dbReference type="InterPro" id="IPR010987">
    <property type="entry name" value="Glutathione-S-Trfase_C-like"/>
</dbReference>
<dbReference type="PROSITE" id="PS50405">
    <property type="entry name" value="GST_CTER"/>
    <property type="match status" value="1"/>
</dbReference>
<evidence type="ECO:0000259" key="1">
    <source>
        <dbReference type="PROSITE" id="PS50404"/>
    </source>
</evidence>
<dbReference type="GO" id="GO:0004364">
    <property type="term" value="F:glutathione transferase activity"/>
    <property type="evidence" value="ECO:0007669"/>
    <property type="project" value="UniProtKB-EC"/>
</dbReference>
<accession>A0A6J8ACR8</accession>
<dbReference type="InterPro" id="IPR050213">
    <property type="entry name" value="GST_superfamily"/>
</dbReference>
<dbReference type="OrthoDB" id="4951845at2759"/>
<dbReference type="EMBL" id="CACVKT020001149">
    <property type="protein sequence ID" value="CAC5365645.1"/>
    <property type="molecule type" value="Genomic_DNA"/>
</dbReference>
<dbReference type="AlphaFoldDB" id="A0A6J8ACR8"/>
<keyword evidence="4" id="KW-1185">Reference proteome</keyword>
<evidence type="ECO:0000259" key="2">
    <source>
        <dbReference type="PROSITE" id="PS50405"/>
    </source>
</evidence>
<dbReference type="Pfam" id="PF14497">
    <property type="entry name" value="GST_C_3"/>
    <property type="match status" value="1"/>
</dbReference>
<dbReference type="SUPFAM" id="SSF47616">
    <property type="entry name" value="GST C-terminal domain-like"/>
    <property type="match status" value="1"/>
</dbReference>
<keyword evidence="3" id="KW-0808">Transferase</keyword>
<dbReference type="InterPro" id="IPR040079">
    <property type="entry name" value="Glutathione_S-Trfase"/>
</dbReference>